<evidence type="ECO:0000313" key="2">
    <source>
        <dbReference type="EMBL" id="AWI76805.1"/>
    </source>
</evidence>
<reference evidence="2 3" key="1">
    <citation type="submission" date="2017-06" db="EMBL/GenBank/DDBJ databases">
        <title>Azoarcus.</title>
        <authorList>
            <person name="Woo J.-H."/>
            <person name="Kim H.-S."/>
        </authorList>
    </citation>
    <scope>NUCLEOTIDE SEQUENCE [LARGE SCALE GENOMIC DNA]</scope>
    <source>
        <strain evidence="2 3">TSPY31</strain>
    </source>
</reference>
<dbReference type="PANTHER" id="PTHR36836:SF1">
    <property type="entry name" value="COLANIC ACID BIOSYNTHESIS PROTEIN WCAK"/>
    <property type="match status" value="1"/>
</dbReference>
<dbReference type="InterPro" id="IPR007345">
    <property type="entry name" value="Polysacch_pyruvyl_Trfase"/>
</dbReference>
<dbReference type="EMBL" id="CP022187">
    <property type="protein sequence ID" value="AWI76805.1"/>
    <property type="molecule type" value="Genomic_DNA"/>
</dbReference>
<organism evidence="2 3">
    <name type="scientific">Parazoarcus communis</name>
    <dbReference type="NCBI Taxonomy" id="41977"/>
    <lineage>
        <taxon>Bacteria</taxon>
        <taxon>Pseudomonadati</taxon>
        <taxon>Pseudomonadota</taxon>
        <taxon>Betaproteobacteria</taxon>
        <taxon>Rhodocyclales</taxon>
        <taxon>Zoogloeaceae</taxon>
        <taxon>Parazoarcus</taxon>
    </lineage>
</organism>
<dbReference type="KEGG" id="acom:CEW83_17570"/>
<protein>
    <recommendedName>
        <fullName evidence="1">Polysaccharide pyruvyl transferase domain-containing protein</fullName>
    </recommendedName>
</protein>
<dbReference type="PANTHER" id="PTHR36836">
    <property type="entry name" value="COLANIC ACID BIOSYNTHESIS PROTEIN WCAK"/>
    <property type="match status" value="1"/>
</dbReference>
<proteinExistence type="predicted"/>
<dbReference type="RefSeq" id="WP_108950504.1">
    <property type="nucleotide sequence ID" value="NZ_CP022187.1"/>
</dbReference>
<dbReference type="Proteomes" id="UP000244930">
    <property type="component" value="Chromosome"/>
</dbReference>
<feature type="domain" description="Polysaccharide pyruvyl transferase" evidence="1">
    <location>
        <begin position="18"/>
        <end position="264"/>
    </location>
</feature>
<keyword evidence="3" id="KW-1185">Reference proteome</keyword>
<evidence type="ECO:0000259" key="1">
    <source>
        <dbReference type="Pfam" id="PF04230"/>
    </source>
</evidence>
<accession>A0A2U8GWJ2</accession>
<dbReference type="AlphaFoldDB" id="A0A2U8GWJ2"/>
<gene>
    <name evidence="2" type="ORF">CEW83_17570</name>
</gene>
<evidence type="ECO:0000313" key="3">
    <source>
        <dbReference type="Proteomes" id="UP000244930"/>
    </source>
</evidence>
<name>A0A2U8GWJ2_9RHOO</name>
<sequence length="339" mass="37710">MTRSYRVAIFNDTRRTSHYGCEIVMETLISNLRERGIEPTFFWPMGEDWRGREEVAAALRTVDAVIVNGEGSIHHSARRDRAHYLTEIAAFARTTANIPSFLINSSLFELEPAIIDNLRHFDAIYLRESRSLAALEGSGIEAAIVPDLTLLTPCPKPTGPRTGMLGTDSVKADLATRLKRLSKARGWDYSRLTHAAFPSRAEHALREYLRRGAKWLHAVLTGRNTRNRKRFVAWLATHQLLCTGRFHAVTLALATHTPFLALASNTPKISGLLEDVFGHDSRVVSLSTLEAVSDPSAHIFSATEEVALTTFLESARIRADAMFDAIHSRLDSARASQAH</sequence>
<dbReference type="Pfam" id="PF04230">
    <property type="entry name" value="PS_pyruv_trans"/>
    <property type="match status" value="1"/>
</dbReference>